<protein>
    <recommendedName>
        <fullName evidence="2">Condensation domain-containing protein</fullName>
    </recommendedName>
</protein>
<dbReference type="GO" id="GO:0008610">
    <property type="term" value="P:lipid biosynthetic process"/>
    <property type="evidence" value="ECO:0007669"/>
    <property type="project" value="UniProtKB-ARBA"/>
</dbReference>
<dbReference type="Gene3D" id="3.30.559.30">
    <property type="entry name" value="Nonribosomal peptide synthetase, condensation domain"/>
    <property type="match status" value="1"/>
</dbReference>
<dbReference type="GO" id="GO:0003824">
    <property type="term" value="F:catalytic activity"/>
    <property type="evidence" value="ECO:0007669"/>
    <property type="project" value="InterPro"/>
</dbReference>
<feature type="compositionally biased region" description="Low complexity" evidence="1">
    <location>
        <begin position="525"/>
        <end position="539"/>
    </location>
</feature>
<evidence type="ECO:0000313" key="4">
    <source>
        <dbReference type="Proteomes" id="UP000183810"/>
    </source>
</evidence>
<evidence type="ECO:0000313" key="3">
    <source>
        <dbReference type="EMBL" id="APE35349.1"/>
    </source>
</evidence>
<evidence type="ECO:0000256" key="1">
    <source>
        <dbReference type="SAM" id="MobiDB-lite"/>
    </source>
</evidence>
<evidence type="ECO:0000259" key="2">
    <source>
        <dbReference type="Pfam" id="PF00668"/>
    </source>
</evidence>
<name>A0A1J0VTI2_9NOCA</name>
<feature type="region of interest" description="Disordered" evidence="1">
    <location>
        <begin position="455"/>
        <end position="539"/>
    </location>
</feature>
<proteinExistence type="predicted"/>
<dbReference type="InterPro" id="IPR001242">
    <property type="entry name" value="Condensation_dom"/>
</dbReference>
<dbReference type="Proteomes" id="UP000183810">
    <property type="component" value="Chromosome"/>
</dbReference>
<dbReference type="Gene3D" id="3.30.559.10">
    <property type="entry name" value="Chloramphenicol acetyltransferase-like domain"/>
    <property type="match status" value="1"/>
</dbReference>
<gene>
    <name evidence="3" type="ORF">BOX37_16915</name>
</gene>
<reference evidence="3" key="1">
    <citation type="submission" date="2016-11" db="EMBL/GenBank/DDBJ databases">
        <authorList>
            <person name="Jaros S."/>
            <person name="Januszkiewicz K."/>
            <person name="Wedrychowicz H."/>
        </authorList>
    </citation>
    <scope>NUCLEOTIDE SEQUENCE [LARGE SCALE GENOMIC DNA]</scope>
    <source>
        <strain evidence="3">Y48</strain>
    </source>
</reference>
<dbReference type="InterPro" id="IPR023213">
    <property type="entry name" value="CAT-like_dom_sf"/>
</dbReference>
<dbReference type="RefSeq" id="WP_071928539.1">
    <property type="nucleotide sequence ID" value="NZ_CP018082.1"/>
</dbReference>
<dbReference type="OrthoDB" id="9789603at2"/>
<keyword evidence="4" id="KW-1185">Reference proteome</keyword>
<dbReference type="KEGG" id="nsl:BOX37_16915"/>
<dbReference type="EMBL" id="CP018082">
    <property type="protein sequence ID" value="APE35349.1"/>
    <property type="molecule type" value="Genomic_DNA"/>
</dbReference>
<dbReference type="SUPFAM" id="SSF52777">
    <property type="entry name" value="CoA-dependent acyltransferases"/>
    <property type="match status" value="2"/>
</dbReference>
<accession>A0A1J0VTI2</accession>
<sequence length="539" mass="57809">MEYTHLSEFEIRSGALSIWTPELAAGAWQRDNRPLTSVHAGYCASIDPADPRPGRGRWIGTVFEMDAPFDASTWRETLRRWHARHEGLRTTVTVEPGSPPRRLVADASAVDIVEHPVDGLTNGSSINEFLCAALELRLSPLVWPHCVTATVVHAETEDFTVLVAADHSVMDAYSQAILILELRAVYGEVGAGEASRASDTFGSAADYAVLERAAAAELVIDSPAVATWRAFLAGGDGMPRFAAHAYRPVPPGLPQPSVSRRVLDLTELEHLEEALDRVRHRMSVAVFAALAVAGRERFGTDRLRTVMPIATRPDLRWLESMGWFVNVVPVDIALEPGAGIAGALESARTALRRSRTADDASWSRVLELLEVTETPRFGVSFLDIRVLPGYELVAALRGRTLRAVSYSPDEVFLWVVRAADGLYVSTRYPAGLPAEVMDDYLTAFGSALTSITSAPHPDAAAPADPTSITPAPTPPAFSAPAAVGHRTTEPTPAVLDTRPVDPVCTPVVEGAQTSRRAGSARPESDANAAVSLSAAAQVG</sequence>
<organism evidence="3 4">
    <name type="scientific">Nocardia mangyaensis</name>
    <dbReference type="NCBI Taxonomy" id="2213200"/>
    <lineage>
        <taxon>Bacteria</taxon>
        <taxon>Bacillati</taxon>
        <taxon>Actinomycetota</taxon>
        <taxon>Actinomycetes</taxon>
        <taxon>Mycobacteriales</taxon>
        <taxon>Nocardiaceae</taxon>
        <taxon>Nocardia</taxon>
    </lineage>
</organism>
<dbReference type="AlphaFoldDB" id="A0A1J0VTI2"/>
<feature type="domain" description="Condensation" evidence="2">
    <location>
        <begin position="61"/>
        <end position="374"/>
    </location>
</feature>
<dbReference type="Pfam" id="PF00668">
    <property type="entry name" value="Condensation"/>
    <property type="match status" value="1"/>
</dbReference>
<feature type="compositionally biased region" description="Low complexity" evidence="1">
    <location>
        <begin position="455"/>
        <end position="470"/>
    </location>
</feature>